<evidence type="ECO:0000256" key="4">
    <source>
        <dbReference type="ARBA" id="ARBA00023273"/>
    </source>
</evidence>
<dbReference type="InterPro" id="IPR051885">
    <property type="entry name" value="CC_CF"/>
</dbReference>
<feature type="coiled-coil region" evidence="7">
    <location>
        <begin position="251"/>
        <end position="292"/>
    </location>
</feature>
<evidence type="ECO:0000256" key="7">
    <source>
        <dbReference type="SAM" id="Coils"/>
    </source>
</evidence>
<sequence>MSNNSLSLESPSLWKWSIDERNSLDDLSDQQLVDRVMERDAECRRIKLENQIFMDFLRANDPTTLELLDTLLKYLESGKGQEQKQAKRFSALPIATLSSHSAEAQKINLTYKTDMVVRAMEDAQTSLVDFKLTAKKIRGKLNAELEEFALRESDIKEARDIFETSVVTLGFDPLTQRIPAEKFIRYMDEWIKSAQMSIQKIKAQNHLLETALHENFAQLKIENKYFREQIDEKSAYLVDLKTVNGGASLVLTNYRKHLQKQEQDHHRLKETIQEKRRLIVETEEECKKKKTELDKSWENYDRIKILKNTYKVPDVIEYVQLKNKLYYLSKNIKVWQRRKKIQDITLNACLRQMKNITGSSRTNPAWLEEVTVEERNIESEDSDEY</sequence>
<accession>A0AAV8XU29</accession>
<evidence type="ECO:0000256" key="3">
    <source>
        <dbReference type="ARBA" id="ARBA00023054"/>
    </source>
</evidence>
<evidence type="ECO:0000256" key="6">
    <source>
        <dbReference type="ARBA" id="ARBA00044798"/>
    </source>
</evidence>
<dbReference type="PANTHER" id="PTHR15654:SF2">
    <property type="entry name" value="COILED-COIL DOMAIN-CONTAINING PROTEIN 113"/>
    <property type="match status" value="1"/>
</dbReference>
<evidence type="ECO:0000256" key="2">
    <source>
        <dbReference type="ARBA" id="ARBA00022794"/>
    </source>
</evidence>
<evidence type="ECO:0000313" key="10">
    <source>
        <dbReference type="Proteomes" id="UP001162162"/>
    </source>
</evidence>
<dbReference type="EMBL" id="JAPWTK010000350">
    <property type="protein sequence ID" value="KAJ8941848.1"/>
    <property type="molecule type" value="Genomic_DNA"/>
</dbReference>
<reference evidence="9" key="1">
    <citation type="journal article" date="2023" name="Insect Mol. Biol.">
        <title>Genome sequencing provides insights into the evolution of gene families encoding plant cell wall-degrading enzymes in longhorned beetles.</title>
        <authorList>
            <person name="Shin N.R."/>
            <person name="Okamura Y."/>
            <person name="Kirsch R."/>
            <person name="Pauchet Y."/>
        </authorList>
    </citation>
    <scope>NUCLEOTIDE SEQUENCE</scope>
    <source>
        <strain evidence="9">AMC_N1</strain>
    </source>
</reference>
<dbReference type="InterPro" id="IPR025254">
    <property type="entry name" value="CCDC113/CCDC96_CC"/>
</dbReference>
<protein>
    <recommendedName>
        <fullName evidence="6">Cilia- and flagella-associated protein 263</fullName>
    </recommendedName>
</protein>
<proteinExistence type="inferred from homology"/>
<evidence type="ECO:0000256" key="5">
    <source>
        <dbReference type="ARBA" id="ARBA00044506"/>
    </source>
</evidence>
<dbReference type="GO" id="GO:0060271">
    <property type="term" value="P:cilium assembly"/>
    <property type="evidence" value="ECO:0007669"/>
    <property type="project" value="TreeGrafter"/>
</dbReference>
<evidence type="ECO:0000313" key="9">
    <source>
        <dbReference type="EMBL" id="KAJ8941848.1"/>
    </source>
</evidence>
<dbReference type="AlphaFoldDB" id="A0AAV8XU29"/>
<dbReference type="Proteomes" id="UP001162162">
    <property type="component" value="Unassembled WGS sequence"/>
</dbReference>
<comment type="similarity">
    <text evidence="5">Belongs to the CFAP263 family.</text>
</comment>
<dbReference type="PANTHER" id="PTHR15654">
    <property type="entry name" value="COILED-COIL DOMAIN-CONTAINING PROTEIN 113-RELATED"/>
    <property type="match status" value="1"/>
</dbReference>
<keyword evidence="3 7" id="KW-0175">Coiled coil</keyword>
<comment type="subcellular location">
    <subcellularLocation>
        <location evidence="1">Cell projection</location>
        <location evidence="1">Cilium</location>
    </subcellularLocation>
</comment>
<evidence type="ECO:0000256" key="1">
    <source>
        <dbReference type="ARBA" id="ARBA00004138"/>
    </source>
</evidence>
<keyword evidence="4" id="KW-0966">Cell projection</keyword>
<evidence type="ECO:0000259" key="8">
    <source>
        <dbReference type="Pfam" id="PF13870"/>
    </source>
</evidence>
<dbReference type="GO" id="GO:0036064">
    <property type="term" value="C:ciliary basal body"/>
    <property type="evidence" value="ECO:0007669"/>
    <property type="project" value="TreeGrafter"/>
</dbReference>
<gene>
    <name evidence="9" type="ORF">NQ318_005131</name>
</gene>
<comment type="caution">
    <text evidence="9">The sequence shown here is derived from an EMBL/GenBank/DDBJ whole genome shotgun (WGS) entry which is preliminary data.</text>
</comment>
<name>A0AAV8XU29_9CUCU</name>
<keyword evidence="10" id="KW-1185">Reference proteome</keyword>
<keyword evidence="2" id="KW-0970">Cilium biogenesis/degradation</keyword>
<feature type="domain" description="CCDC113/CCDC96 coiled-coil" evidence="8">
    <location>
        <begin position="198"/>
        <end position="341"/>
    </location>
</feature>
<dbReference type="Pfam" id="PF13870">
    <property type="entry name" value="CCDC113_CCDC96_CC"/>
    <property type="match status" value="1"/>
</dbReference>
<dbReference type="GO" id="GO:0005930">
    <property type="term" value="C:axoneme"/>
    <property type="evidence" value="ECO:0007669"/>
    <property type="project" value="TreeGrafter"/>
</dbReference>
<organism evidence="9 10">
    <name type="scientific">Aromia moschata</name>
    <dbReference type="NCBI Taxonomy" id="1265417"/>
    <lineage>
        <taxon>Eukaryota</taxon>
        <taxon>Metazoa</taxon>
        <taxon>Ecdysozoa</taxon>
        <taxon>Arthropoda</taxon>
        <taxon>Hexapoda</taxon>
        <taxon>Insecta</taxon>
        <taxon>Pterygota</taxon>
        <taxon>Neoptera</taxon>
        <taxon>Endopterygota</taxon>
        <taxon>Coleoptera</taxon>
        <taxon>Polyphaga</taxon>
        <taxon>Cucujiformia</taxon>
        <taxon>Chrysomeloidea</taxon>
        <taxon>Cerambycidae</taxon>
        <taxon>Cerambycinae</taxon>
        <taxon>Callichromatini</taxon>
        <taxon>Aromia</taxon>
    </lineage>
</organism>